<feature type="domain" description="VWA-like" evidence="2">
    <location>
        <begin position="249"/>
        <end position="369"/>
    </location>
</feature>
<dbReference type="PANTHER" id="PTHR38730">
    <property type="entry name" value="SLL7028 PROTEIN"/>
    <property type="match status" value="1"/>
</dbReference>
<protein>
    <submittedName>
        <fullName evidence="4">Metallopeptidase domain protein</fullName>
    </submittedName>
</protein>
<evidence type="ECO:0000259" key="3">
    <source>
        <dbReference type="Pfam" id="PF13203"/>
    </source>
</evidence>
<feature type="region of interest" description="Disordered" evidence="1">
    <location>
        <begin position="138"/>
        <end position="159"/>
    </location>
</feature>
<sequence length="371" mass="43331">MNRLLDKAKSAIFYNSNAAFLAPIICSMEFKWDDKIETAVTNGLVIKINPNFFKELSFEERKFVILHEIWHTARLHKVRGENKDHDLWNIACDLVINNQLKYNNDFIPKWCVHSNKYSYDTSEEEIYYDLLDDKDKNQGNSSKDKLGNDIQEFGDPNQSNEINQEQKIVNIVSNAMEMAKISNKAGSIPGNLQQFFDNFFKSIVPWQTILQNYLKDLDEEIYSWKRPNRRYQDIYLPSLVQDEGRLEHLAFFLDVSGSIDDAQLQRFNSEVKYIQEIMRPKKLTLIQFDTDIQKIDVLTEDDKFNKLNVVGRGGTSLECVHDWIVKNKPTCGVIFSDLYCEPMEDPKIPIIWVIIDSEIQPEFGKCIFINK</sequence>
<dbReference type="Pfam" id="PF13203">
    <property type="entry name" value="DUF2201_N"/>
    <property type="match status" value="1"/>
</dbReference>
<name>A0A8S5RS15_9CAUD</name>
<evidence type="ECO:0000259" key="2">
    <source>
        <dbReference type="Pfam" id="PF09967"/>
    </source>
</evidence>
<evidence type="ECO:0000313" key="4">
    <source>
        <dbReference type="EMBL" id="DAE91948.1"/>
    </source>
</evidence>
<feature type="domain" description="Putative metallopeptidase" evidence="3">
    <location>
        <begin position="14"/>
        <end position="239"/>
    </location>
</feature>
<proteinExistence type="predicted"/>
<evidence type="ECO:0000256" key="1">
    <source>
        <dbReference type="SAM" id="MobiDB-lite"/>
    </source>
</evidence>
<reference evidence="4" key="1">
    <citation type="journal article" date="2021" name="Proc. Natl. Acad. Sci. U.S.A.">
        <title>A Catalog of Tens of Thousands of Viruses from Human Metagenomes Reveals Hidden Associations with Chronic Diseases.</title>
        <authorList>
            <person name="Tisza M.J."/>
            <person name="Buck C.B."/>
        </authorList>
    </citation>
    <scope>NUCLEOTIDE SEQUENCE</scope>
    <source>
        <strain evidence="4">CtXdu7</strain>
    </source>
</reference>
<dbReference type="Pfam" id="PF09967">
    <property type="entry name" value="DUF2201"/>
    <property type="match status" value="1"/>
</dbReference>
<dbReference type="InterPro" id="IPR018698">
    <property type="entry name" value="VWA-like_dom"/>
</dbReference>
<dbReference type="EMBL" id="BK057792">
    <property type="protein sequence ID" value="DAE91948.1"/>
    <property type="molecule type" value="Genomic_DNA"/>
</dbReference>
<dbReference type="PANTHER" id="PTHR38730:SF1">
    <property type="entry name" value="SLL7028 PROTEIN"/>
    <property type="match status" value="1"/>
</dbReference>
<organism evidence="4">
    <name type="scientific">Podoviridae sp. ctXdu7</name>
    <dbReference type="NCBI Taxonomy" id="2827618"/>
    <lineage>
        <taxon>Viruses</taxon>
        <taxon>Duplodnaviria</taxon>
        <taxon>Heunggongvirae</taxon>
        <taxon>Uroviricota</taxon>
        <taxon>Caudoviricetes</taxon>
    </lineage>
</organism>
<feature type="compositionally biased region" description="Basic and acidic residues" evidence="1">
    <location>
        <begin position="138"/>
        <end position="147"/>
    </location>
</feature>
<dbReference type="InterPro" id="IPR025154">
    <property type="entry name" value="Put_metallopeptidase_dom"/>
</dbReference>
<accession>A0A8S5RS15</accession>